<dbReference type="EMBL" id="JAUSVX010000008">
    <property type="protein sequence ID" value="MDQ0471384.1"/>
    <property type="molecule type" value="Genomic_DNA"/>
</dbReference>
<dbReference type="Pfam" id="PF01361">
    <property type="entry name" value="Tautomerase"/>
    <property type="match status" value="1"/>
</dbReference>
<dbReference type="InterPro" id="IPR004370">
    <property type="entry name" value="4-OT-like_dom"/>
</dbReference>
<evidence type="ECO:0000256" key="1">
    <source>
        <dbReference type="ARBA" id="ARBA00023235"/>
    </source>
</evidence>
<dbReference type="EC" id="5.3.2.6" evidence="3"/>
<evidence type="ECO:0000313" key="3">
    <source>
        <dbReference type="EMBL" id="MDQ0471384.1"/>
    </source>
</evidence>
<reference evidence="3 4" key="1">
    <citation type="submission" date="2023-07" db="EMBL/GenBank/DDBJ databases">
        <title>Genomic Encyclopedia of Type Strains, Phase IV (KMG-IV): sequencing the most valuable type-strain genomes for metagenomic binning, comparative biology and taxonomic classification.</title>
        <authorList>
            <person name="Goeker M."/>
        </authorList>
    </citation>
    <scope>NUCLEOTIDE SEQUENCE [LARGE SCALE GENOMIC DNA]</scope>
    <source>
        <strain evidence="3 4">DSM 19619</strain>
    </source>
</reference>
<accession>A0ABU0JAT9</accession>
<keyword evidence="1 3" id="KW-0413">Isomerase</keyword>
<gene>
    <name evidence="3" type="ORF">QO011_004407</name>
</gene>
<sequence length="67" mass="7368">MPEVYIYALQGKTLDQKRKLVKEVTEAVARNLDVAEDTVLIQLMESSQEAKAKGGVLFSDRATAAKT</sequence>
<dbReference type="SUPFAM" id="SSF55331">
    <property type="entry name" value="Tautomerase/MIF"/>
    <property type="match status" value="1"/>
</dbReference>
<dbReference type="GO" id="GO:0016853">
    <property type="term" value="F:isomerase activity"/>
    <property type="evidence" value="ECO:0007669"/>
    <property type="project" value="UniProtKB-KW"/>
</dbReference>
<proteinExistence type="predicted"/>
<keyword evidence="4" id="KW-1185">Reference proteome</keyword>
<dbReference type="RefSeq" id="WP_307276398.1">
    <property type="nucleotide sequence ID" value="NZ_JAUSVX010000008.1"/>
</dbReference>
<evidence type="ECO:0000259" key="2">
    <source>
        <dbReference type="Pfam" id="PF01361"/>
    </source>
</evidence>
<dbReference type="InterPro" id="IPR014347">
    <property type="entry name" value="Tautomerase/MIF_sf"/>
</dbReference>
<comment type="caution">
    <text evidence="3">The sequence shown here is derived from an EMBL/GenBank/DDBJ whole genome shotgun (WGS) entry which is preliminary data.</text>
</comment>
<dbReference type="Proteomes" id="UP001242480">
    <property type="component" value="Unassembled WGS sequence"/>
</dbReference>
<evidence type="ECO:0000313" key="4">
    <source>
        <dbReference type="Proteomes" id="UP001242480"/>
    </source>
</evidence>
<dbReference type="Gene3D" id="3.30.429.10">
    <property type="entry name" value="Macrophage Migration Inhibitory Factor"/>
    <property type="match status" value="1"/>
</dbReference>
<protein>
    <submittedName>
        <fullName evidence="3">4-oxalocrotonate tautomerase</fullName>
        <ecNumber evidence="3">5.3.2.6</ecNumber>
    </submittedName>
</protein>
<name>A0ABU0JAT9_9HYPH</name>
<feature type="domain" description="4-oxalocrotonate tautomerase-like" evidence="2">
    <location>
        <begin position="2"/>
        <end position="60"/>
    </location>
</feature>
<organism evidence="3 4">
    <name type="scientific">Labrys wisconsinensis</name>
    <dbReference type="NCBI Taxonomy" id="425677"/>
    <lineage>
        <taxon>Bacteria</taxon>
        <taxon>Pseudomonadati</taxon>
        <taxon>Pseudomonadota</taxon>
        <taxon>Alphaproteobacteria</taxon>
        <taxon>Hyphomicrobiales</taxon>
        <taxon>Xanthobacteraceae</taxon>
        <taxon>Labrys</taxon>
    </lineage>
</organism>